<proteinExistence type="predicted"/>
<organism evidence="1 2">
    <name type="scientific">Candidatus Magasanikbacteria bacterium CG_4_9_14_3_um_filter_32_9</name>
    <dbReference type="NCBI Taxonomy" id="1974644"/>
    <lineage>
        <taxon>Bacteria</taxon>
        <taxon>Candidatus Magasanikiibacteriota</taxon>
    </lineage>
</organism>
<comment type="caution">
    <text evidence="1">The sequence shown here is derived from an EMBL/GenBank/DDBJ whole genome shotgun (WGS) entry which is preliminary data.</text>
</comment>
<name>A0A2M7Z654_9BACT</name>
<protein>
    <submittedName>
        <fullName evidence="1">Uncharacterized protein</fullName>
    </submittedName>
</protein>
<reference evidence="2" key="1">
    <citation type="submission" date="2017-09" db="EMBL/GenBank/DDBJ databases">
        <title>Depth-based differentiation of microbial function through sediment-hosted aquifers and enrichment of novel symbionts in the deep terrestrial subsurface.</title>
        <authorList>
            <person name="Probst A.J."/>
            <person name="Ladd B."/>
            <person name="Jarett J.K."/>
            <person name="Geller-Mcgrath D.E."/>
            <person name="Sieber C.M.K."/>
            <person name="Emerson J.B."/>
            <person name="Anantharaman K."/>
            <person name="Thomas B.C."/>
            <person name="Malmstrom R."/>
            <person name="Stieglmeier M."/>
            <person name="Klingl A."/>
            <person name="Woyke T."/>
            <person name="Ryan C.M."/>
            <person name="Banfield J.F."/>
        </authorList>
    </citation>
    <scope>NUCLEOTIDE SEQUENCE [LARGE SCALE GENOMIC DNA]</scope>
</reference>
<dbReference type="EMBL" id="PFVJ01000070">
    <property type="protein sequence ID" value="PJA89626.1"/>
    <property type="molecule type" value="Genomic_DNA"/>
</dbReference>
<evidence type="ECO:0000313" key="2">
    <source>
        <dbReference type="Proteomes" id="UP000230843"/>
    </source>
</evidence>
<gene>
    <name evidence="1" type="ORF">CO137_03290</name>
</gene>
<sequence>MYEQCCISRGEDGRVLIERWHIPVKTESSDKKEKEKEENKKRNIFVQRMSELGAIQVAGVACYLVREKVSELNARILRESNDKLFVHLNYLQQSILEVQNLTKILQEKVLKYESLREYDWSVATLKSKADFSQLQLEIDELREEAKSLRELDSLVDEYLVFWSWMQLDERAKKSLRPFLV</sequence>
<dbReference type="Proteomes" id="UP000230843">
    <property type="component" value="Unassembled WGS sequence"/>
</dbReference>
<evidence type="ECO:0000313" key="1">
    <source>
        <dbReference type="EMBL" id="PJA89626.1"/>
    </source>
</evidence>
<dbReference type="AlphaFoldDB" id="A0A2M7Z654"/>
<accession>A0A2M7Z654</accession>